<evidence type="ECO:0000256" key="1">
    <source>
        <dbReference type="SAM" id="Phobius"/>
    </source>
</evidence>
<gene>
    <name evidence="2" type="ORF">H9L15_10015</name>
</gene>
<dbReference type="Pfam" id="PF11159">
    <property type="entry name" value="DUF2939"/>
    <property type="match status" value="1"/>
</dbReference>
<dbReference type="RefSeq" id="WP_187713984.1">
    <property type="nucleotide sequence ID" value="NZ_BAABJC010000001.1"/>
</dbReference>
<keyword evidence="1" id="KW-0812">Transmembrane</keyword>
<evidence type="ECO:0000313" key="2">
    <source>
        <dbReference type="EMBL" id="QNP42552.1"/>
    </source>
</evidence>
<dbReference type="Proteomes" id="UP000516134">
    <property type="component" value="Chromosome"/>
</dbReference>
<keyword evidence="3" id="KW-1185">Reference proteome</keyword>
<dbReference type="InterPro" id="IPR021330">
    <property type="entry name" value="DUF2939"/>
</dbReference>
<organism evidence="2 3">
    <name type="scientific">Sphingomonas daechungensis</name>
    <dbReference type="NCBI Taxonomy" id="1176646"/>
    <lineage>
        <taxon>Bacteria</taxon>
        <taxon>Pseudomonadati</taxon>
        <taxon>Pseudomonadota</taxon>
        <taxon>Alphaproteobacteria</taxon>
        <taxon>Sphingomonadales</taxon>
        <taxon>Sphingomonadaceae</taxon>
        <taxon>Sphingomonas</taxon>
    </lineage>
</organism>
<keyword evidence="1" id="KW-1133">Transmembrane helix</keyword>
<sequence length="175" mass="19163">MSKRWGLAAFGLIAVIAIAWYFMSPWYTLKQMRDAAQENDADALAAYVDFPALREDMKSEIMAQFAVEAQKDKSGVGELGTAMATAMIGPMIDGLVSPAGLRAAFIANRNREATQHPTSKATGAFDVSDKVEIERRSFDEFAVSNKNRPDGKMIFKRHGFGWRLSGVDLPAPASN</sequence>
<evidence type="ECO:0000313" key="3">
    <source>
        <dbReference type="Proteomes" id="UP000516134"/>
    </source>
</evidence>
<name>A0ABX6T0W1_9SPHN</name>
<accession>A0ABX6T0W1</accession>
<keyword evidence="1" id="KW-0472">Membrane</keyword>
<dbReference type="EMBL" id="CP060780">
    <property type="protein sequence ID" value="QNP42552.1"/>
    <property type="molecule type" value="Genomic_DNA"/>
</dbReference>
<protein>
    <submittedName>
        <fullName evidence="2">DUF2939 domain-containing protein</fullName>
    </submittedName>
</protein>
<reference evidence="2 3" key="1">
    <citation type="submission" date="2020-08" db="EMBL/GenBank/DDBJ databases">
        <title>Genome sequence of Sphingomonas daechungensis KACC 18115T.</title>
        <authorList>
            <person name="Hyun D.-W."/>
            <person name="Bae J.-W."/>
        </authorList>
    </citation>
    <scope>NUCLEOTIDE SEQUENCE [LARGE SCALE GENOMIC DNA]</scope>
    <source>
        <strain evidence="2 3">KACC 18115</strain>
    </source>
</reference>
<proteinExistence type="predicted"/>
<feature type="transmembrane region" description="Helical" evidence="1">
    <location>
        <begin position="6"/>
        <end position="23"/>
    </location>
</feature>